<dbReference type="Pfam" id="PF12697">
    <property type="entry name" value="Abhydrolase_6"/>
    <property type="match status" value="1"/>
</dbReference>
<sequence length="287" mass="29918">MPVGVSDVERVMAYVPVGAAKVHYEVVGASGAVEGAGKEGAASPALVMVHGTGSAGAAVNWGQTAPLFAGDRPVVLPDLSGTDKTADDGGVLSVEVLALQVIAVIEAAARGPVDLLGFSLGATVVVKVAALRPDLVRRLIVVAGWAHTEGDEYLRNGFGLWRSLGRTPGQEDAFGRLITITGFSGGFLNSIGRDGVEALVPNLPPTEGTLRHVEADLSVDIREDLPLVAAPTLVIGATQDFTVPVQHSRALHEAIAGSEYAELDAGHVMFFERPEEFADVVGEFIRR</sequence>
<dbReference type="EMBL" id="BSTX01000005">
    <property type="protein sequence ID" value="GLZ81245.1"/>
    <property type="molecule type" value="Genomic_DNA"/>
</dbReference>
<protein>
    <submittedName>
        <fullName evidence="2">3-oxoadipate enol-lactone hydrolase</fullName>
    </submittedName>
</protein>
<organism evidence="2 3">
    <name type="scientific">Actinorhabdospora filicis</name>
    <dbReference type="NCBI Taxonomy" id="1785913"/>
    <lineage>
        <taxon>Bacteria</taxon>
        <taxon>Bacillati</taxon>
        <taxon>Actinomycetota</taxon>
        <taxon>Actinomycetes</taxon>
        <taxon>Micromonosporales</taxon>
        <taxon>Micromonosporaceae</taxon>
        <taxon>Actinorhabdospora</taxon>
    </lineage>
</organism>
<keyword evidence="2" id="KW-0378">Hydrolase</keyword>
<dbReference type="InterPro" id="IPR029058">
    <property type="entry name" value="AB_hydrolase_fold"/>
</dbReference>
<dbReference type="Gene3D" id="3.40.50.1820">
    <property type="entry name" value="alpha/beta hydrolase"/>
    <property type="match status" value="1"/>
</dbReference>
<accession>A0A9W6WDV8</accession>
<feature type="domain" description="AB hydrolase-1" evidence="1">
    <location>
        <begin position="46"/>
        <end position="280"/>
    </location>
</feature>
<dbReference type="PANTHER" id="PTHR43798">
    <property type="entry name" value="MONOACYLGLYCEROL LIPASE"/>
    <property type="match status" value="1"/>
</dbReference>
<evidence type="ECO:0000259" key="1">
    <source>
        <dbReference type="Pfam" id="PF12697"/>
    </source>
</evidence>
<reference evidence="2" key="1">
    <citation type="submission" date="2023-03" db="EMBL/GenBank/DDBJ databases">
        <title>Actinorhabdospora filicis NBRC 111898.</title>
        <authorList>
            <person name="Ichikawa N."/>
            <person name="Sato H."/>
            <person name="Tonouchi N."/>
        </authorList>
    </citation>
    <scope>NUCLEOTIDE SEQUENCE</scope>
    <source>
        <strain evidence="2">NBRC 111898</strain>
    </source>
</reference>
<dbReference type="SUPFAM" id="SSF53474">
    <property type="entry name" value="alpha/beta-Hydrolases"/>
    <property type="match status" value="1"/>
</dbReference>
<proteinExistence type="predicted"/>
<evidence type="ECO:0000313" key="2">
    <source>
        <dbReference type="EMBL" id="GLZ81245.1"/>
    </source>
</evidence>
<evidence type="ECO:0000313" key="3">
    <source>
        <dbReference type="Proteomes" id="UP001165079"/>
    </source>
</evidence>
<dbReference type="GO" id="GO:0046464">
    <property type="term" value="P:acylglycerol catabolic process"/>
    <property type="evidence" value="ECO:0007669"/>
    <property type="project" value="TreeGrafter"/>
</dbReference>
<dbReference type="InterPro" id="IPR050266">
    <property type="entry name" value="AB_hydrolase_sf"/>
</dbReference>
<name>A0A9W6WDV8_9ACTN</name>
<dbReference type="PRINTS" id="PR00111">
    <property type="entry name" value="ABHYDROLASE"/>
</dbReference>
<gene>
    <name evidence="2" type="ORF">Afil01_60520</name>
</gene>
<dbReference type="InterPro" id="IPR000073">
    <property type="entry name" value="AB_hydrolase_1"/>
</dbReference>
<dbReference type="AlphaFoldDB" id="A0A9W6WDV8"/>
<comment type="caution">
    <text evidence="2">The sequence shown here is derived from an EMBL/GenBank/DDBJ whole genome shotgun (WGS) entry which is preliminary data.</text>
</comment>
<dbReference type="GO" id="GO:0016020">
    <property type="term" value="C:membrane"/>
    <property type="evidence" value="ECO:0007669"/>
    <property type="project" value="TreeGrafter"/>
</dbReference>
<keyword evidence="3" id="KW-1185">Reference proteome</keyword>
<dbReference type="Proteomes" id="UP001165079">
    <property type="component" value="Unassembled WGS sequence"/>
</dbReference>
<dbReference type="GO" id="GO:0047372">
    <property type="term" value="F:monoacylglycerol lipase activity"/>
    <property type="evidence" value="ECO:0007669"/>
    <property type="project" value="TreeGrafter"/>
</dbReference>
<dbReference type="PANTHER" id="PTHR43798:SF5">
    <property type="entry name" value="MONOACYLGLYCEROL LIPASE ABHD6"/>
    <property type="match status" value="1"/>
</dbReference>